<organism evidence="1">
    <name type="scientific">Edafosvirus sp</name>
    <dbReference type="NCBI Taxonomy" id="2487765"/>
    <lineage>
        <taxon>Viruses</taxon>
        <taxon>Varidnaviria</taxon>
        <taxon>Bamfordvirae</taxon>
        <taxon>Nucleocytoviricota</taxon>
        <taxon>Megaviricetes</taxon>
        <taxon>Imitervirales</taxon>
        <taxon>Mimiviridae</taxon>
        <taxon>Klosneuvirinae</taxon>
    </lineage>
</organism>
<sequence>MGWYHTCKTCGITEKGMVGCDCMTKEQMELIKKIIGYKIINTKMEESNVGTVISMELEKDSNVINISFGGSMPDSISPLVVEVEPTTMTKKVD</sequence>
<evidence type="ECO:0000313" key="1">
    <source>
        <dbReference type="EMBL" id="AYV78526.1"/>
    </source>
</evidence>
<accession>A0A3G4ZUE5</accession>
<reference evidence="1" key="1">
    <citation type="submission" date="2018-10" db="EMBL/GenBank/DDBJ databases">
        <title>Hidden diversity of soil giant viruses.</title>
        <authorList>
            <person name="Schulz F."/>
            <person name="Alteio L."/>
            <person name="Goudeau D."/>
            <person name="Ryan E.M."/>
            <person name="Malmstrom R.R."/>
            <person name="Blanchard J."/>
            <person name="Woyke T."/>
        </authorList>
    </citation>
    <scope>NUCLEOTIDE SEQUENCE</scope>
    <source>
        <strain evidence="1">EDV1</strain>
    </source>
</reference>
<protein>
    <submittedName>
        <fullName evidence="1">Uncharacterized protein</fullName>
    </submittedName>
</protein>
<gene>
    <name evidence="1" type="ORF">Edafosvirus17_2</name>
</gene>
<proteinExistence type="predicted"/>
<dbReference type="EMBL" id="MK072082">
    <property type="protein sequence ID" value="AYV78526.1"/>
    <property type="molecule type" value="Genomic_DNA"/>
</dbReference>
<name>A0A3G4ZUE5_9VIRU</name>